<reference evidence="5" key="1">
    <citation type="submission" date="2015-03" db="EMBL/GenBank/DDBJ databases">
        <authorList>
            <person name="Murphy D."/>
        </authorList>
    </citation>
    <scope>NUCLEOTIDE SEQUENCE [LARGE SCALE GENOMIC DNA]</scope>
    <source>
        <strain evidence="5">K00500041</strain>
    </source>
</reference>
<dbReference type="EMBL" id="CGCX01000286">
    <property type="protein sequence ID" value="CFR71854.1"/>
    <property type="molecule type" value="Genomic_DNA"/>
</dbReference>
<evidence type="ECO:0000313" key="7">
    <source>
        <dbReference type="Proteomes" id="UP000038802"/>
    </source>
</evidence>
<accession>A0A0T9F0C8</accession>
<protein>
    <submittedName>
        <fullName evidence="5">Uncharacterized protein</fullName>
    </submittedName>
</protein>
<dbReference type="EMBL" id="CNFT01000597">
    <property type="protein sequence ID" value="CKR98692.1"/>
    <property type="molecule type" value="Genomic_DNA"/>
</dbReference>
<evidence type="ECO:0000313" key="4">
    <source>
        <dbReference type="EMBL" id="CNU08010.1"/>
    </source>
</evidence>
<dbReference type="AlphaFoldDB" id="A0A0T9F0C8"/>
<dbReference type="EMBL" id="CSAE01000053">
    <property type="protein sequence ID" value="COV19529.1"/>
    <property type="molecule type" value="Genomic_DNA"/>
</dbReference>
<dbReference type="EMBL" id="CFOE01000022">
    <property type="protein sequence ID" value="CFE35657.1"/>
    <property type="molecule type" value="Genomic_DNA"/>
</dbReference>
<dbReference type="Proteomes" id="UP000038802">
    <property type="component" value="Unassembled WGS sequence"/>
</dbReference>
<dbReference type="Proteomes" id="UP000050164">
    <property type="component" value="Unassembled WGS sequence"/>
</dbReference>
<reference evidence="7 8" key="2">
    <citation type="submission" date="2015-03" db="EMBL/GenBank/DDBJ databases">
        <authorList>
            <consortium name="Pathogen Informatics"/>
        </authorList>
    </citation>
    <scope>NUCLEOTIDE SEQUENCE [LARGE SCALE GENOMIC DNA]</scope>
    <source>
        <strain evidence="3 12">Bir 185</strain>
        <strain evidence="2 10">C09601061</strain>
        <strain evidence="4 8">D00501624</strain>
        <strain evidence="1 11">G09901357</strain>
        <strain evidence="7">K00500041</strain>
        <strain evidence="6 9">M09401471</strain>
    </source>
</reference>
<evidence type="ECO:0000313" key="6">
    <source>
        <dbReference type="EMBL" id="COV50854.1"/>
    </source>
</evidence>
<dbReference type="Proteomes" id="UP000048289">
    <property type="component" value="Unassembled WGS sequence"/>
</dbReference>
<evidence type="ECO:0000313" key="8">
    <source>
        <dbReference type="Proteomes" id="UP000039217"/>
    </source>
</evidence>
<evidence type="ECO:0000313" key="2">
    <source>
        <dbReference type="EMBL" id="CFR71854.1"/>
    </source>
</evidence>
<sequence>MELVDRYTNAVHDVAHDGDHDIGVQGAQQYCQAARANRDSTSCSHADQLTGGFVTWTFSPHFDKVIWTELPEPRSNWACAS</sequence>
<dbReference type="Proteomes" id="UP000044938">
    <property type="component" value="Unassembled WGS sequence"/>
</dbReference>
<proteinExistence type="predicted"/>
<dbReference type="EMBL" id="CSAJ01000025">
    <property type="protein sequence ID" value="COV50854.1"/>
    <property type="molecule type" value="Genomic_DNA"/>
</dbReference>
<evidence type="ECO:0000313" key="9">
    <source>
        <dbReference type="Proteomes" id="UP000044938"/>
    </source>
</evidence>
<dbReference type="EMBL" id="CQQC01000002">
    <property type="protein sequence ID" value="CNU08010.1"/>
    <property type="molecule type" value="Genomic_DNA"/>
</dbReference>
<evidence type="ECO:0000313" key="11">
    <source>
        <dbReference type="Proteomes" id="UP000048289"/>
    </source>
</evidence>
<evidence type="ECO:0000313" key="12">
    <source>
        <dbReference type="Proteomes" id="UP000050164"/>
    </source>
</evidence>
<gene>
    <name evidence="2" type="ORF">ERS007657_01044</name>
    <name evidence="4" type="ORF">ERS007661_00015</name>
    <name evidence="1" type="ORF">ERS007681_00346</name>
    <name evidence="5" type="ORF">ERS007703_00785</name>
    <name evidence="6" type="ORF">ERS007720_00371</name>
    <name evidence="3" type="ORF">ERS027659_02479</name>
</gene>
<evidence type="ECO:0000313" key="10">
    <source>
        <dbReference type="Proteomes" id="UP000046680"/>
    </source>
</evidence>
<evidence type="ECO:0000313" key="3">
    <source>
        <dbReference type="EMBL" id="CKR98692.1"/>
    </source>
</evidence>
<dbReference type="Proteomes" id="UP000046680">
    <property type="component" value="Unassembled WGS sequence"/>
</dbReference>
<evidence type="ECO:0000313" key="5">
    <source>
        <dbReference type="EMBL" id="COV19529.1"/>
    </source>
</evidence>
<dbReference type="Proteomes" id="UP000039217">
    <property type="component" value="Unassembled WGS sequence"/>
</dbReference>
<name>A0A0T9F0C8_MYCTX</name>
<organism evidence="5 7">
    <name type="scientific">Mycobacterium tuberculosis</name>
    <dbReference type="NCBI Taxonomy" id="1773"/>
    <lineage>
        <taxon>Bacteria</taxon>
        <taxon>Bacillati</taxon>
        <taxon>Actinomycetota</taxon>
        <taxon>Actinomycetes</taxon>
        <taxon>Mycobacteriales</taxon>
        <taxon>Mycobacteriaceae</taxon>
        <taxon>Mycobacterium</taxon>
        <taxon>Mycobacterium tuberculosis complex</taxon>
    </lineage>
</organism>
<evidence type="ECO:0000313" key="1">
    <source>
        <dbReference type="EMBL" id="CFE35657.1"/>
    </source>
</evidence>